<sequence>MLSFHLTRVTSIGILEPSALPSSAMLAQDAQDKANPPRAIVIAASGGQPGEGRHIVVDEDFELRRHPIDA</sequence>
<dbReference type="EMBL" id="CM018047">
    <property type="protein sequence ID" value="KAA8524117.1"/>
    <property type="molecule type" value="Genomic_DNA"/>
</dbReference>
<evidence type="ECO:0000313" key="1">
    <source>
        <dbReference type="EMBL" id="KAA8524117.1"/>
    </source>
</evidence>
<proteinExistence type="predicted"/>
<reference evidence="1 2" key="1">
    <citation type="submission" date="2019-09" db="EMBL/GenBank/DDBJ databases">
        <title>A chromosome-level genome assembly of the Chinese tupelo Nyssa sinensis.</title>
        <authorList>
            <person name="Yang X."/>
            <person name="Kang M."/>
            <person name="Yang Y."/>
            <person name="Xiong H."/>
            <person name="Wang M."/>
            <person name="Zhang Z."/>
            <person name="Wang Z."/>
            <person name="Wu H."/>
            <person name="Ma T."/>
            <person name="Liu J."/>
            <person name="Xi Z."/>
        </authorList>
    </citation>
    <scope>NUCLEOTIDE SEQUENCE [LARGE SCALE GENOMIC DNA]</scope>
    <source>
        <strain evidence="1">J267</strain>
        <tissue evidence="1">Leaf</tissue>
    </source>
</reference>
<name>A0A5J5A4B5_9ASTE</name>
<organism evidence="1 2">
    <name type="scientific">Nyssa sinensis</name>
    <dbReference type="NCBI Taxonomy" id="561372"/>
    <lineage>
        <taxon>Eukaryota</taxon>
        <taxon>Viridiplantae</taxon>
        <taxon>Streptophyta</taxon>
        <taxon>Embryophyta</taxon>
        <taxon>Tracheophyta</taxon>
        <taxon>Spermatophyta</taxon>
        <taxon>Magnoliopsida</taxon>
        <taxon>eudicotyledons</taxon>
        <taxon>Gunneridae</taxon>
        <taxon>Pentapetalae</taxon>
        <taxon>asterids</taxon>
        <taxon>Cornales</taxon>
        <taxon>Nyssaceae</taxon>
        <taxon>Nyssa</taxon>
    </lineage>
</organism>
<gene>
    <name evidence="1" type="ORF">F0562_010453</name>
</gene>
<keyword evidence="2" id="KW-1185">Reference proteome</keyword>
<protein>
    <submittedName>
        <fullName evidence="1">Uncharacterized protein</fullName>
    </submittedName>
</protein>
<evidence type="ECO:0000313" key="2">
    <source>
        <dbReference type="Proteomes" id="UP000325577"/>
    </source>
</evidence>
<dbReference type="AlphaFoldDB" id="A0A5J5A4B5"/>
<dbReference type="Proteomes" id="UP000325577">
    <property type="component" value="Linkage Group LG4"/>
</dbReference>
<accession>A0A5J5A4B5</accession>